<reference evidence="2" key="2">
    <citation type="submission" date="2015-01" db="EMBL/GenBank/DDBJ databases">
        <title>Evolutionary Origins and Diversification of the Mycorrhizal Mutualists.</title>
        <authorList>
            <consortium name="DOE Joint Genome Institute"/>
            <consortium name="Mycorrhizal Genomics Consortium"/>
            <person name="Kohler A."/>
            <person name="Kuo A."/>
            <person name="Nagy L.G."/>
            <person name="Floudas D."/>
            <person name="Copeland A."/>
            <person name="Barry K.W."/>
            <person name="Cichocki N."/>
            <person name="Veneault-Fourrey C."/>
            <person name="LaButti K."/>
            <person name="Lindquist E.A."/>
            <person name="Lipzen A."/>
            <person name="Lundell T."/>
            <person name="Morin E."/>
            <person name="Murat C."/>
            <person name="Riley R."/>
            <person name="Ohm R."/>
            <person name="Sun H."/>
            <person name="Tunlid A."/>
            <person name="Henrissat B."/>
            <person name="Grigoriev I.V."/>
            <person name="Hibbett D.S."/>
            <person name="Martin F."/>
        </authorList>
    </citation>
    <scope>NUCLEOTIDE SEQUENCE [LARGE SCALE GENOMIC DNA]</scope>
    <source>
        <strain evidence="2">F 1598</strain>
    </source>
</reference>
<organism evidence="1 2">
    <name type="scientific">Piloderma croceum (strain F 1598)</name>
    <dbReference type="NCBI Taxonomy" id="765440"/>
    <lineage>
        <taxon>Eukaryota</taxon>
        <taxon>Fungi</taxon>
        <taxon>Dikarya</taxon>
        <taxon>Basidiomycota</taxon>
        <taxon>Agaricomycotina</taxon>
        <taxon>Agaricomycetes</taxon>
        <taxon>Agaricomycetidae</taxon>
        <taxon>Atheliales</taxon>
        <taxon>Atheliaceae</taxon>
        <taxon>Piloderma</taxon>
    </lineage>
</organism>
<reference evidence="1 2" key="1">
    <citation type="submission" date="2014-04" db="EMBL/GenBank/DDBJ databases">
        <authorList>
            <consortium name="DOE Joint Genome Institute"/>
            <person name="Kuo A."/>
            <person name="Tarkka M."/>
            <person name="Buscot F."/>
            <person name="Kohler A."/>
            <person name="Nagy L.G."/>
            <person name="Floudas D."/>
            <person name="Copeland A."/>
            <person name="Barry K.W."/>
            <person name="Cichocki N."/>
            <person name="Veneault-Fourrey C."/>
            <person name="LaButti K."/>
            <person name="Lindquist E.A."/>
            <person name="Lipzen A."/>
            <person name="Lundell T."/>
            <person name="Morin E."/>
            <person name="Murat C."/>
            <person name="Sun H."/>
            <person name="Tunlid A."/>
            <person name="Henrissat B."/>
            <person name="Grigoriev I.V."/>
            <person name="Hibbett D.S."/>
            <person name="Martin F."/>
            <person name="Nordberg H.P."/>
            <person name="Cantor M.N."/>
            <person name="Hua S.X."/>
        </authorList>
    </citation>
    <scope>NUCLEOTIDE SEQUENCE [LARGE SCALE GENOMIC DNA]</scope>
    <source>
        <strain evidence="1 2">F 1598</strain>
    </source>
</reference>
<name>A0A0C3B6I1_PILCF</name>
<dbReference type="InParanoid" id="A0A0C3B6I1"/>
<proteinExistence type="predicted"/>
<accession>A0A0C3B6I1</accession>
<sequence length="74" mass="8399">MENTYHPPNLSPESDQVKFCIKYGSGLVPMHTDCVGNMGVAPERFCMRVSFVPYALPRRRGNSSQQDRRIVARV</sequence>
<dbReference type="HOGENOM" id="CLU_2694599_0_0_1"/>
<evidence type="ECO:0000313" key="2">
    <source>
        <dbReference type="Proteomes" id="UP000054166"/>
    </source>
</evidence>
<keyword evidence="2" id="KW-1185">Reference proteome</keyword>
<evidence type="ECO:0000313" key="1">
    <source>
        <dbReference type="EMBL" id="KIM81843.1"/>
    </source>
</evidence>
<gene>
    <name evidence="1" type="ORF">PILCRDRAFT_821197</name>
</gene>
<dbReference type="EMBL" id="KN832997">
    <property type="protein sequence ID" value="KIM81843.1"/>
    <property type="molecule type" value="Genomic_DNA"/>
</dbReference>
<dbReference type="Proteomes" id="UP000054166">
    <property type="component" value="Unassembled WGS sequence"/>
</dbReference>
<protein>
    <submittedName>
        <fullName evidence="1">Uncharacterized protein</fullName>
    </submittedName>
</protein>
<feature type="non-terminal residue" evidence="1">
    <location>
        <position position="74"/>
    </location>
</feature>
<dbReference type="AlphaFoldDB" id="A0A0C3B6I1"/>